<feature type="compositionally biased region" description="Basic and acidic residues" evidence="1">
    <location>
        <begin position="120"/>
        <end position="143"/>
    </location>
</feature>
<evidence type="ECO:0000256" key="1">
    <source>
        <dbReference type="SAM" id="MobiDB-lite"/>
    </source>
</evidence>
<reference evidence="2 3" key="1">
    <citation type="journal article" date="2025" name="Microbiol. Resour. Announc.">
        <title>Draft genome sequences for Neonectria magnoliae and Neonectria punicea, canker pathogens of Liriodendron tulipifera and Acer saccharum in West Virginia.</title>
        <authorList>
            <person name="Petronek H.M."/>
            <person name="Kasson M.T."/>
            <person name="Metheny A.M."/>
            <person name="Stauder C.M."/>
            <person name="Lovett B."/>
            <person name="Lynch S.C."/>
            <person name="Garnas J.R."/>
            <person name="Kasson L.R."/>
            <person name="Stajich J.E."/>
        </authorList>
    </citation>
    <scope>NUCLEOTIDE SEQUENCE [LARGE SCALE GENOMIC DNA]</scope>
    <source>
        <strain evidence="2 3">NRRL 64651</strain>
    </source>
</reference>
<keyword evidence="3" id="KW-1185">Reference proteome</keyword>
<accession>A0ABR1HRI3</accession>
<evidence type="ECO:0000313" key="2">
    <source>
        <dbReference type="EMBL" id="KAK7423833.1"/>
    </source>
</evidence>
<gene>
    <name evidence="2" type="ORF">QQZ08_008877</name>
</gene>
<evidence type="ECO:0000313" key="3">
    <source>
        <dbReference type="Proteomes" id="UP001498421"/>
    </source>
</evidence>
<proteinExistence type="predicted"/>
<sequence>MPNACVLRLYVYVCINTTPLTLEISFPRGREKLAQHYRDSIRGVKPLPQEHQKTLSVVSELPPSAKSIDTGKGVHSLVVHFDHKENADAWTDAICQPVRDHERQVIVKQYWKENELEELERKLEEQKQSKPPEVSRNRREVQDRAGTPPRGARGSSRQHRS</sequence>
<dbReference type="EMBL" id="JAZAVK010000095">
    <property type="protein sequence ID" value="KAK7423833.1"/>
    <property type="molecule type" value="Genomic_DNA"/>
</dbReference>
<protein>
    <submittedName>
        <fullName evidence="2">Uncharacterized protein</fullName>
    </submittedName>
</protein>
<feature type="region of interest" description="Disordered" evidence="1">
    <location>
        <begin position="120"/>
        <end position="161"/>
    </location>
</feature>
<name>A0ABR1HRI3_9HYPO</name>
<organism evidence="2 3">
    <name type="scientific">Neonectria magnoliae</name>
    <dbReference type="NCBI Taxonomy" id="2732573"/>
    <lineage>
        <taxon>Eukaryota</taxon>
        <taxon>Fungi</taxon>
        <taxon>Dikarya</taxon>
        <taxon>Ascomycota</taxon>
        <taxon>Pezizomycotina</taxon>
        <taxon>Sordariomycetes</taxon>
        <taxon>Hypocreomycetidae</taxon>
        <taxon>Hypocreales</taxon>
        <taxon>Nectriaceae</taxon>
        <taxon>Neonectria</taxon>
    </lineage>
</organism>
<dbReference type="Proteomes" id="UP001498421">
    <property type="component" value="Unassembled WGS sequence"/>
</dbReference>
<comment type="caution">
    <text evidence="2">The sequence shown here is derived from an EMBL/GenBank/DDBJ whole genome shotgun (WGS) entry which is preliminary data.</text>
</comment>